<evidence type="ECO:0000256" key="1">
    <source>
        <dbReference type="ARBA" id="ARBA00023157"/>
    </source>
</evidence>
<dbReference type="InterPro" id="IPR043504">
    <property type="entry name" value="Peptidase_S1_PA_chymotrypsin"/>
</dbReference>
<evidence type="ECO:0000313" key="5">
    <source>
        <dbReference type="EMBL" id="KAL3399340.1"/>
    </source>
</evidence>
<dbReference type="Gene3D" id="2.40.10.10">
    <property type="entry name" value="Trypsin-like serine proteases"/>
    <property type="match status" value="1"/>
</dbReference>
<dbReference type="PROSITE" id="PS50240">
    <property type="entry name" value="TRYPSIN_DOM"/>
    <property type="match status" value="1"/>
</dbReference>
<name>A0ABD2X2C7_9HYME</name>
<dbReference type="CDD" id="cd00190">
    <property type="entry name" value="Tryp_SPc"/>
    <property type="match status" value="1"/>
</dbReference>
<dbReference type="PRINTS" id="PR00722">
    <property type="entry name" value="CHYMOTRYPSIN"/>
</dbReference>
<evidence type="ECO:0000256" key="2">
    <source>
        <dbReference type="ARBA" id="ARBA00024195"/>
    </source>
</evidence>
<protein>
    <recommendedName>
        <fullName evidence="4">Peptidase S1 domain-containing protein</fullName>
    </recommendedName>
</protein>
<organism evidence="5 6">
    <name type="scientific">Trichogramma kaykai</name>
    <dbReference type="NCBI Taxonomy" id="54128"/>
    <lineage>
        <taxon>Eukaryota</taxon>
        <taxon>Metazoa</taxon>
        <taxon>Ecdysozoa</taxon>
        <taxon>Arthropoda</taxon>
        <taxon>Hexapoda</taxon>
        <taxon>Insecta</taxon>
        <taxon>Pterygota</taxon>
        <taxon>Neoptera</taxon>
        <taxon>Endopterygota</taxon>
        <taxon>Hymenoptera</taxon>
        <taxon>Apocrita</taxon>
        <taxon>Proctotrupomorpha</taxon>
        <taxon>Chalcidoidea</taxon>
        <taxon>Trichogrammatidae</taxon>
        <taxon>Trichogramma</taxon>
    </lineage>
</organism>
<feature type="chain" id="PRO_5044821052" description="Peptidase S1 domain-containing protein" evidence="3">
    <location>
        <begin position="19"/>
        <end position="301"/>
    </location>
</feature>
<dbReference type="Proteomes" id="UP001627154">
    <property type="component" value="Unassembled WGS sequence"/>
</dbReference>
<dbReference type="PANTHER" id="PTHR24256">
    <property type="entry name" value="TRYPTASE-RELATED"/>
    <property type="match status" value="1"/>
</dbReference>
<feature type="domain" description="Peptidase S1" evidence="4">
    <location>
        <begin position="27"/>
        <end position="297"/>
    </location>
</feature>
<sequence length="301" mass="33550">MLRLIFPLIFTFFLSCHAGTVLEKLAIMNGTLATQGQFPYQIQIQSSEDGSHVCGGSIINKRYILTAAHCIYSEPDVDLSQLFPDYDISTFGAIKELFGLVAPSDIQILAGVNKLDDKNGILYKVDKIIKHEHFTTDKFKNEVADIALIRLAEDIVFNDKIQPVRLASSENQEDVLSVGAPVMITGWGYTRECKKNHEEEVNDLRVAIRTISDFDECQFEYSEKRKNETDESEKPPAIDSGMICSIGFQYSCMGDSGGPIVDGRGVQVGIVSFSKDSLPDVHTSVRFYSEWITNNSKIAEN</sequence>
<dbReference type="AlphaFoldDB" id="A0ABD2X2C7"/>
<comment type="caution">
    <text evidence="5">The sequence shown here is derived from an EMBL/GenBank/DDBJ whole genome shotgun (WGS) entry which is preliminary data.</text>
</comment>
<dbReference type="SUPFAM" id="SSF50494">
    <property type="entry name" value="Trypsin-like serine proteases"/>
    <property type="match status" value="1"/>
</dbReference>
<keyword evidence="1" id="KW-1015">Disulfide bond</keyword>
<proteinExistence type="inferred from homology"/>
<keyword evidence="3" id="KW-0732">Signal</keyword>
<dbReference type="PROSITE" id="PS00134">
    <property type="entry name" value="TRYPSIN_HIS"/>
    <property type="match status" value="1"/>
</dbReference>
<dbReference type="EMBL" id="JBJJXI010000056">
    <property type="protein sequence ID" value="KAL3399340.1"/>
    <property type="molecule type" value="Genomic_DNA"/>
</dbReference>
<keyword evidence="6" id="KW-1185">Reference proteome</keyword>
<dbReference type="InterPro" id="IPR001254">
    <property type="entry name" value="Trypsin_dom"/>
</dbReference>
<dbReference type="SMART" id="SM00020">
    <property type="entry name" value="Tryp_SPc"/>
    <property type="match status" value="1"/>
</dbReference>
<dbReference type="InterPro" id="IPR018114">
    <property type="entry name" value="TRYPSIN_HIS"/>
</dbReference>
<evidence type="ECO:0000256" key="3">
    <source>
        <dbReference type="SAM" id="SignalP"/>
    </source>
</evidence>
<accession>A0ABD2X2C7</accession>
<reference evidence="5 6" key="1">
    <citation type="journal article" date="2024" name="bioRxiv">
        <title>A reference genome for Trichogramma kaykai: A tiny desert-dwelling parasitoid wasp with competing sex-ratio distorters.</title>
        <authorList>
            <person name="Culotta J."/>
            <person name="Lindsey A.R."/>
        </authorList>
    </citation>
    <scope>NUCLEOTIDE SEQUENCE [LARGE SCALE GENOMIC DNA]</scope>
    <source>
        <strain evidence="5 6">KSX58</strain>
    </source>
</reference>
<evidence type="ECO:0000313" key="6">
    <source>
        <dbReference type="Proteomes" id="UP001627154"/>
    </source>
</evidence>
<dbReference type="InterPro" id="IPR009003">
    <property type="entry name" value="Peptidase_S1_PA"/>
</dbReference>
<dbReference type="Pfam" id="PF00089">
    <property type="entry name" value="Trypsin"/>
    <property type="match status" value="2"/>
</dbReference>
<dbReference type="InterPro" id="IPR051487">
    <property type="entry name" value="Ser/Thr_Proteases_Immune/Dev"/>
</dbReference>
<feature type="signal peptide" evidence="3">
    <location>
        <begin position="1"/>
        <end position="18"/>
    </location>
</feature>
<gene>
    <name evidence="5" type="ORF">TKK_007205</name>
</gene>
<evidence type="ECO:0000259" key="4">
    <source>
        <dbReference type="PROSITE" id="PS50240"/>
    </source>
</evidence>
<dbReference type="InterPro" id="IPR001314">
    <property type="entry name" value="Peptidase_S1A"/>
</dbReference>
<dbReference type="PROSITE" id="PS51257">
    <property type="entry name" value="PROKAR_LIPOPROTEIN"/>
    <property type="match status" value="1"/>
</dbReference>
<comment type="similarity">
    <text evidence="2">Belongs to the peptidase S1 family. CLIP subfamily.</text>
</comment>